<comment type="caution">
    <text evidence="2">The sequence shown here is derived from an EMBL/GenBank/DDBJ whole genome shotgun (WGS) entry which is preliminary data.</text>
</comment>
<sequence length="148" mass="16630">MNRSAIDETGSLAASASRTDVYSSIERRMQEKDSLKLTNKIAAEGTRCDKPENAGHTDRKEIKRNKLKKRTSSKLNYIDVVFDPKPHVGQFCIHGADNRTPYADIDFSAKAEPLISSDEDDEGSTCVDNNDEEFAYLEDIEQWKIAAE</sequence>
<keyword evidence="3" id="KW-1185">Reference proteome</keyword>
<protein>
    <submittedName>
        <fullName evidence="2">Uncharacterized protein</fullName>
    </submittedName>
</protein>
<dbReference type="EMBL" id="UYJE01002464">
    <property type="protein sequence ID" value="VDI10999.1"/>
    <property type="molecule type" value="Genomic_DNA"/>
</dbReference>
<evidence type="ECO:0000313" key="3">
    <source>
        <dbReference type="Proteomes" id="UP000596742"/>
    </source>
</evidence>
<evidence type="ECO:0000313" key="2">
    <source>
        <dbReference type="EMBL" id="VDI10999.1"/>
    </source>
</evidence>
<name>A0A8B6CYC1_MYTGA</name>
<proteinExistence type="predicted"/>
<dbReference type="Proteomes" id="UP000596742">
    <property type="component" value="Unassembled WGS sequence"/>
</dbReference>
<gene>
    <name evidence="2" type="ORF">MGAL_10B083090</name>
</gene>
<dbReference type="OrthoDB" id="6135318at2759"/>
<evidence type="ECO:0000256" key="1">
    <source>
        <dbReference type="SAM" id="MobiDB-lite"/>
    </source>
</evidence>
<feature type="compositionally biased region" description="Polar residues" evidence="1">
    <location>
        <begin position="12"/>
        <end position="22"/>
    </location>
</feature>
<organism evidence="2 3">
    <name type="scientific">Mytilus galloprovincialis</name>
    <name type="common">Mediterranean mussel</name>
    <dbReference type="NCBI Taxonomy" id="29158"/>
    <lineage>
        <taxon>Eukaryota</taxon>
        <taxon>Metazoa</taxon>
        <taxon>Spiralia</taxon>
        <taxon>Lophotrochozoa</taxon>
        <taxon>Mollusca</taxon>
        <taxon>Bivalvia</taxon>
        <taxon>Autobranchia</taxon>
        <taxon>Pteriomorphia</taxon>
        <taxon>Mytilida</taxon>
        <taxon>Mytiloidea</taxon>
        <taxon>Mytilidae</taxon>
        <taxon>Mytilinae</taxon>
        <taxon>Mytilus</taxon>
    </lineage>
</organism>
<feature type="region of interest" description="Disordered" evidence="1">
    <location>
        <begin position="1"/>
        <end position="27"/>
    </location>
</feature>
<accession>A0A8B6CYC1</accession>
<dbReference type="AlphaFoldDB" id="A0A8B6CYC1"/>
<reference evidence="2" key="1">
    <citation type="submission" date="2018-11" db="EMBL/GenBank/DDBJ databases">
        <authorList>
            <person name="Alioto T."/>
            <person name="Alioto T."/>
        </authorList>
    </citation>
    <scope>NUCLEOTIDE SEQUENCE</scope>
</reference>